<dbReference type="Proteomes" id="UP000028990">
    <property type="component" value="Unassembled WGS sequence"/>
</dbReference>
<sequence length="74" mass="8214">MVMSTVDMTPLALEGYRKGTCNDPTCRKPSVFTVTRGQLCIVIPHTDQDLKLSLHITPRSVFNENTTGSQFSDL</sequence>
<name>A0A091DUH5_FUKDA</name>
<keyword evidence="2" id="KW-1185">Reference proteome</keyword>
<dbReference type="AlphaFoldDB" id="A0A091DUH5"/>
<proteinExistence type="predicted"/>
<evidence type="ECO:0000313" key="1">
    <source>
        <dbReference type="EMBL" id="KFO35759.1"/>
    </source>
</evidence>
<reference evidence="1 2" key="1">
    <citation type="submission" date="2013-11" db="EMBL/GenBank/DDBJ databases">
        <title>The Damaraland mole rat (Fukomys damarensis) genome and evolution of African mole rats.</title>
        <authorList>
            <person name="Gladyshev V.N."/>
            <person name="Fang X."/>
        </authorList>
    </citation>
    <scope>NUCLEOTIDE SEQUENCE [LARGE SCALE GENOMIC DNA]</scope>
    <source>
        <tissue evidence="1">Liver</tissue>
    </source>
</reference>
<protein>
    <submittedName>
        <fullName evidence="1">Uncharacterized protein</fullName>
    </submittedName>
</protein>
<organism evidence="1 2">
    <name type="scientific">Fukomys damarensis</name>
    <name type="common">Damaraland mole rat</name>
    <name type="synonym">Cryptomys damarensis</name>
    <dbReference type="NCBI Taxonomy" id="885580"/>
    <lineage>
        <taxon>Eukaryota</taxon>
        <taxon>Metazoa</taxon>
        <taxon>Chordata</taxon>
        <taxon>Craniata</taxon>
        <taxon>Vertebrata</taxon>
        <taxon>Euteleostomi</taxon>
        <taxon>Mammalia</taxon>
        <taxon>Eutheria</taxon>
        <taxon>Euarchontoglires</taxon>
        <taxon>Glires</taxon>
        <taxon>Rodentia</taxon>
        <taxon>Hystricomorpha</taxon>
        <taxon>Bathyergidae</taxon>
        <taxon>Fukomys</taxon>
    </lineage>
</organism>
<gene>
    <name evidence="1" type="ORF">H920_02827</name>
</gene>
<accession>A0A091DUH5</accession>
<dbReference type="EMBL" id="KN121664">
    <property type="protein sequence ID" value="KFO35759.1"/>
    <property type="molecule type" value="Genomic_DNA"/>
</dbReference>
<evidence type="ECO:0000313" key="2">
    <source>
        <dbReference type="Proteomes" id="UP000028990"/>
    </source>
</evidence>